<evidence type="ECO:0000313" key="12">
    <source>
        <dbReference type="Proteomes" id="UP000001357"/>
    </source>
</evidence>
<dbReference type="GO" id="GO:0005737">
    <property type="term" value="C:cytoplasm"/>
    <property type="evidence" value="ECO:0000318"/>
    <property type="project" value="GO_Central"/>
</dbReference>
<proteinExistence type="inferred from homology"/>
<dbReference type="STRING" id="81824.A9V853"/>
<keyword evidence="12" id="KW-1185">Reference proteome</keyword>
<evidence type="ECO:0000256" key="4">
    <source>
        <dbReference type="ARBA" id="ARBA00022741"/>
    </source>
</evidence>
<evidence type="ECO:0000256" key="1">
    <source>
        <dbReference type="ARBA" id="ARBA00004186"/>
    </source>
</evidence>
<dbReference type="InterPro" id="IPR028596">
    <property type="entry name" value="KATNA1"/>
</dbReference>
<evidence type="ECO:0000259" key="10">
    <source>
        <dbReference type="SMART" id="SM00382"/>
    </source>
</evidence>
<feature type="domain" description="AAA+ ATPase" evidence="10">
    <location>
        <begin position="246"/>
        <end position="386"/>
    </location>
</feature>
<dbReference type="Gene3D" id="1.10.8.60">
    <property type="match status" value="1"/>
</dbReference>
<dbReference type="GO" id="GO:0005874">
    <property type="term" value="C:microtubule"/>
    <property type="evidence" value="ECO:0007669"/>
    <property type="project" value="UniProtKB-KW"/>
</dbReference>
<keyword evidence="5 8" id="KW-0067">ATP-binding</keyword>
<evidence type="ECO:0000256" key="2">
    <source>
        <dbReference type="ARBA" id="ARBA00022490"/>
    </source>
</evidence>
<dbReference type="AlphaFoldDB" id="A9V853"/>
<keyword evidence="2 8" id="KW-0963">Cytoplasm</keyword>
<evidence type="ECO:0000256" key="6">
    <source>
        <dbReference type="ARBA" id="ARBA00023212"/>
    </source>
</evidence>
<dbReference type="GO" id="GO:0008568">
    <property type="term" value="F:microtubule severing ATPase activity"/>
    <property type="evidence" value="ECO:0000318"/>
    <property type="project" value="GO_Central"/>
</dbReference>
<dbReference type="Gene3D" id="1.20.58.80">
    <property type="entry name" value="Phosphotransferase system, lactose/cellobiose-type IIA subunit"/>
    <property type="match status" value="1"/>
</dbReference>
<feature type="region of interest" description="Disordered" evidence="9">
    <location>
        <begin position="77"/>
        <end position="99"/>
    </location>
</feature>
<sequence>MAAIMRIPDELKMAREFALLGNYDTSLVYYEGVQQAISQHMGSCDLASRAKWKQASLQVSQELEQVKQIRTELAQFLSKPEPEDENDPDVWGPPPPLDRPSYSKPKARFVHIQHHAPQEPSQNGQHSRTWCVIGRVAIVAIRICDTPSRAPVASLPRLIARGGRGGSDKTNDRKKDDGERSKPSFDAEARGWDPELVSMLERDMITTNPNVHWDDIAGHGEAKKLLEEAVVLPMLLPDYFTGIRRPWKGVLMTGPPGTGKTLLAKAVATECNTTFFNVTSSTLSSKYRGDGEKLVRLLFEMARHYAPTTIFIDEIDSLASSRGGSNEHEASRRIKSELLVQMDGVDGATGDSSNVVMVLAATNFPWQIDEALRRRLEKRIYIPLPSPEGRRQLLDINLKSVELADDVDLDAIAKKSDGYSGADLTNVCRDAAMMSMRRAIAGKSPAEIKAMGKDKLNLPTSQQDLVDALGKVAPSVSPADLDKYEKWMRDFGST</sequence>
<dbReference type="KEGG" id="mbr:MONBRDRAFT_28429"/>
<dbReference type="InterPro" id="IPR003959">
    <property type="entry name" value="ATPase_AAA_core"/>
</dbReference>
<dbReference type="Pfam" id="PF17862">
    <property type="entry name" value="AAA_lid_3"/>
    <property type="match status" value="1"/>
</dbReference>
<dbReference type="Pfam" id="PF21126">
    <property type="entry name" value="KATNA1_MIT"/>
    <property type="match status" value="1"/>
</dbReference>
<evidence type="ECO:0000313" key="11">
    <source>
        <dbReference type="EMBL" id="EDQ86212.1"/>
    </source>
</evidence>
<dbReference type="InterPro" id="IPR015415">
    <property type="entry name" value="Spast_Vps4_C"/>
</dbReference>
<comment type="catalytic activity">
    <reaction evidence="8">
        <text>n ATP + n H2O + a microtubule = n ADP + n phosphate + (n+1) alpha/beta tubulin heterodimers.</text>
        <dbReference type="EC" id="5.6.1.1"/>
    </reaction>
</comment>
<dbReference type="GO" id="GO:0005524">
    <property type="term" value="F:ATP binding"/>
    <property type="evidence" value="ECO:0007669"/>
    <property type="project" value="UniProtKB-KW"/>
</dbReference>
<keyword evidence="4 8" id="KW-0547">Nucleotide-binding</keyword>
<dbReference type="GO" id="GO:0008017">
    <property type="term" value="F:microtubule binding"/>
    <property type="evidence" value="ECO:0007669"/>
    <property type="project" value="UniProtKB-UniRule"/>
</dbReference>
<dbReference type="FunFam" id="3.40.50.300:FF:000159">
    <property type="entry name" value="Katanin p60 ATPase-containing subunit A1"/>
    <property type="match status" value="1"/>
</dbReference>
<accession>A9V853</accession>
<dbReference type="SUPFAM" id="SSF52540">
    <property type="entry name" value="P-loop containing nucleoside triphosphate hydrolases"/>
    <property type="match status" value="1"/>
</dbReference>
<dbReference type="PANTHER" id="PTHR23074">
    <property type="entry name" value="AAA DOMAIN-CONTAINING"/>
    <property type="match status" value="1"/>
</dbReference>
<dbReference type="InterPro" id="IPR027417">
    <property type="entry name" value="P-loop_NTPase"/>
</dbReference>
<dbReference type="Proteomes" id="UP000001357">
    <property type="component" value="Unassembled WGS sequence"/>
</dbReference>
<evidence type="ECO:0000256" key="5">
    <source>
        <dbReference type="ARBA" id="ARBA00022840"/>
    </source>
</evidence>
<keyword evidence="3 8" id="KW-0493">Microtubule</keyword>
<gene>
    <name evidence="8" type="primary">KATNA1</name>
    <name evidence="11" type="ORF">MONBRDRAFT_28429</name>
</gene>
<dbReference type="InterPro" id="IPR050304">
    <property type="entry name" value="MT-severing_AAA_ATPase"/>
</dbReference>
<comment type="similarity">
    <text evidence="8">Belongs to the AAA ATPase family. Katanin p60 subunit A1 subfamily.</text>
</comment>
<evidence type="ECO:0000256" key="3">
    <source>
        <dbReference type="ARBA" id="ARBA00022701"/>
    </source>
</evidence>
<dbReference type="GeneID" id="5894237"/>
<evidence type="ECO:0000256" key="7">
    <source>
        <dbReference type="ARBA" id="ARBA00023235"/>
    </source>
</evidence>
<dbReference type="InterPro" id="IPR003593">
    <property type="entry name" value="AAA+_ATPase"/>
</dbReference>
<dbReference type="FunFam" id="1.10.8.60:FF:000025">
    <property type="entry name" value="Katanin p60 ATPase-containing subunit A1"/>
    <property type="match status" value="1"/>
</dbReference>
<feature type="region of interest" description="Disordered" evidence="9">
    <location>
        <begin position="155"/>
        <end position="188"/>
    </location>
</feature>
<keyword evidence="6 8" id="KW-0206">Cytoskeleton</keyword>
<dbReference type="EC" id="5.6.1.1" evidence="8"/>
<dbReference type="GO" id="GO:0051013">
    <property type="term" value="P:microtubule severing"/>
    <property type="evidence" value="ECO:0000318"/>
    <property type="project" value="GO_Central"/>
</dbReference>
<evidence type="ECO:0000256" key="9">
    <source>
        <dbReference type="SAM" id="MobiDB-lite"/>
    </source>
</evidence>
<dbReference type="InterPro" id="IPR003960">
    <property type="entry name" value="ATPase_AAA_CS"/>
</dbReference>
<feature type="compositionally biased region" description="Basic and acidic residues" evidence="9">
    <location>
        <begin position="166"/>
        <end position="188"/>
    </location>
</feature>
<dbReference type="Pfam" id="PF00004">
    <property type="entry name" value="AAA"/>
    <property type="match status" value="1"/>
</dbReference>
<dbReference type="eggNOG" id="KOG0738">
    <property type="taxonomic scope" value="Eukaryota"/>
</dbReference>
<feature type="binding site" evidence="8">
    <location>
        <begin position="254"/>
        <end position="261"/>
    </location>
    <ligand>
        <name>ATP</name>
        <dbReference type="ChEBI" id="CHEBI:30616"/>
    </ligand>
</feature>
<dbReference type="OMA" id="TAKMMPV"/>
<protein>
    <recommendedName>
        <fullName evidence="8">Katanin p60 ATPase-containing subunit A1</fullName>
        <shortName evidence="8">Katanin p60 subunit A1</shortName>
        <ecNumber evidence="8">5.6.1.1</ecNumber>
    </recommendedName>
    <alternativeName>
        <fullName evidence="8">p60 katanin</fullName>
    </alternativeName>
</protein>
<comment type="function">
    <text evidence="8">Severs microtubules in an ATP-dependent manner. Microtubule severing may promote rapid reorganization of cellular microtubule arrays.</text>
</comment>
<dbReference type="InterPro" id="IPR041569">
    <property type="entry name" value="AAA_lid_3"/>
</dbReference>
<dbReference type="SMART" id="SM00382">
    <property type="entry name" value="AAA"/>
    <property type="match status" value="1"/>
</dbReference>
<dbReference type="GO" id="GO:0016887">
    <property type="term" value="F:ATP hydrolysis activity"/>
    <property type="evidence" value="ECO:0000318"/>
    <property type="project" value="GO_Central"/>
</dbReference>
<dbReference type="GO" id="GO:0005819">
    <property type="term" value="C:spindle"/>
    <property type="evidence" value="ECO:0000318"/>
    <property type="project" value="GO_Central"/>
</dbReference>
<keyword evidence="7 8" id="KW-0413">Isomerase</keyword>
<evidence type="ECO:0000256" key="8">
    <source>
        <dbReference type="HAMAP-Rule" id="MF_03023"/>
    </source>
</evidence>
<dbReference type="EMBL" id="CH991567">
    <property type="protein sequence ID" value="EDQ86212.1"/>
    <property type="molecule type" value="Genomic_DNA"/>
</dbReference>
<dbReference type="HAMAP" id="MF_03023">
    <property type="entry name" value="Katanin_p60_A1"/>
    <property type="match status" value="1"/>
</dbReference>
<dbReference type="PANTHER" id="PTHR23074:SF19">
    <property type="entry name" value="KATANIN P60 ATPASE-CONTAINING SUBUNIT A1"/>
    <property type="match status" value="1"/>
</dbReference>
<organism evidence="11 12">
    <name type="scientific">Monosiga brevicollis</name>
    <name type="common">Choanoflagellate</name>
    <dbReference type="NCBI Taxonomy" id="81824"/>
    <lineage>
        <taxon>Eukaryota</taxon>
        <taxon>Choanoflagellata</taxon>
        <taxon>Craspedida</taxon>
        <taxon>Salpingoecidae</taxon>
        <taxon>Monosiga</taxon>
    </lineage>
</organism>
<dbReference type="RefSeq" id="XP_001748882.1">
    <property type="nucleotide sequence ID" value="XM_001748830.1"/>
</dbReference>
<dbReference type="InParanoid" id="A9V853"/>
<reference evidence="11 12" key="1">
    <citation type="journal article" date="2008" name="Nature">
        <title>The genome of the choanoflagellate Monosiga brevicollis and the origin of metazoans.</title>
        <authorList>
            <consortium name="JGI Sequencing"/>
            <person name="King N."/>
            <person name="Westbrook M.J."/>
            <person name="Young S.L."/>
            <person name="Kuo A."/>
            <person name="Abedin M."/>
            <person name="Chapman J."/>
            <person name="Fairclough S."/>
            <person name="Hellsten U."/>
            <person name="Isogai Y."/>
            <person name="Letunic I."/>
            <person name="Marr M."/>
            <person name="Pincus D."/>
            <person name="Putnam N."/>
            <person name="Rokas A."/>
            <person name="Wright K.J."/>
            <person name="Zuzow R."/>
            <person name="Dirks W."/>
            <person name="Good M."/>
            <person name="Goodstein D."/>
            <person name="Lemons D."/>
            <person name="Li W."/>
            <person name="Lyons J.B."/>
            <person name="Morris A."/>
            <person name="Nichols S."/>
            <person name="Richter D.J."/>
            <person name="Salamov A."/>
            <person name="Bork P."/>
            <person name="Lim W.A."/>
            <person name="Manning G."/>
            <person name="Miller W.T."/>
            <person name="McGinnis W."/>
            <person name="Shapiro H."/>
            <person name="Tjian R."/>
            <person name="Grigoriev I.V."/>
            <person name="Rokhsar D."/>
        </authorList>
    </citation>
    <scope>NUCLEOTIDE SEQUENCE [LARGE SCALE GENOMIC DNA]</scope>
    <source>
        <strain evidence="12">MX1 / ATCC 50154</strain>
    </source>
</reference>
<name>A9V853_MONBE</name>
<dbReference type="Pfam" id="PF09336">
    <property type="entry name" value="Vps4_C"/>
    <property type="match status" value="1"/>
</dbReference>
<dbReference type="FunCoup" id="A9V853">
    <property type="interactions" value="760"/>
</dbReference>
<dbReference type="Gene3D" id="3.40.50.300">
    <property type="entry name" value="P-loop containing nucleotide triphosphate hydrolases"/>
    <property type="match status" value="1"/>
</dbReference>
<comment type="subcellular location">
    <subcellularLocation>
        <location evidence="1">Cytoplasm</location>
        <location evidence="1">Cytoskeleton</location>
        <location evidence="1">Spindle</location>
    </subcellularLocation>
</comment>
<dbReference type="CDD" id="cd21748">
    <property type="entry name" value="Kp60-NTD"/>
    <property type="match status" value="1"/>
</dbReference>
<dbReference type="InterPro" id="IPR048611">
    <property type="entry name" value="KATNA1_MIT"/>
</dbReference>
<dbReference type="FunFam" id="1.20.58.80:FF:000003">
    <property type="entry name" value="Katanin p60 ATPase-containing subunit A1"/>
    <property type="match status" value="1"/>
</dbReference>
<dbReference type="PROSITE" id="PS00674">
    <property type="entry name" value="AAA"/>
    <property type="match status" value="1"/>
</dbReference>